<evidence type="ECO:0000256" key="3">
    <source>
        <dbReference type="ARBA" id="ARBA00022692"/>
    </source>
</evidence>
<gene>
    <name evidence="7" type="ORF">N5W20_00345</name>
</gene>
<name>A0ABY6GKV1_9PROT</name>
<feature type="transmembrane region" description="Helical" evidence="6">
    <location>
        <begin position="108"/>
        <end position="127"/>
    </location>
</feature>
<dbReference type="PANTHER" id="PTHR10057:SF0">
    <property type="entry name" value="TRANSLOCATOR PROTEIN"/>
    <property type="match status" value="1"/>
</dbReference>
<dbReference type="InterPro" id="IPR004307">
    <property type="entry name" value="TspO_MBR"/>
</dbReference>
<feature type="transmembrane region" description="Helical" evidence="6">
    <location>
        <begin position="134"/>
        <end position="155"/>
    </location>
</feature>
<evidence type="ECO:0000313" key="8">
    <source>
        <dbReference type="Proteomes" id="UP001163831"/>
    </source>
</evidence>
<evidence type="ECO:0000256" key="1">
    <source>
        <dbReference type="ARBA" id="ARBA00004141"/>
    </source>
</evidence>
<keyword evidence="4 6" id="KW-1133">Transmembrane helix</keyword>
<protein>
    <submittedName>
        <fullName evidence="7">Tryptophan-rich sensory protein</fullName>
    </submittedName>
</protein>
<keyword evidence="3 6" id="KW-0812">Transmembrane</keyword>
<feature type="transmembrane region" description="Helical" evidence="6">
    <location>
        <begin position="49"/>
        <end position="70"/>
    </location>
</feature>
<dbReference type="Gene3D" id="1.20.1260.100">
    <property type="entry name" value="TspO/MBR protein"/>
    <property type="match status" value="1"/>
</dbReference>
<dbReference type="Pfam" id="PF03073">
    <property type="entry name" value="TspO_MBR"/>
    <property type="match status" value="1"/>
</dbReference>
<feature type="transmembrane region" description="Helical" evidence="6">
    <location>
        <begin position="82"/>
        <end position="102"/>
    </location>
</feature>
<dbReference type="RefSeq" id="WP_319806967.1">
    <property type="nucleotide sequence ID" value="NZ_CP107052.1"/>
</dbReference>
<proteinExistence type="inferred from homology"/>
<dbReference type="Proteomes" id="UP001163831">
    <property type="component" value="Chromosome"/>
</dbReference>
<reference evidence="7" key="1">
    <citation type="submission" date="2022-10" db="EMBL/GenBank/DDBJ databases">
        <title>Candidatus Kirkpatrella diaphorinas gen. nov., sp. nov., an uncultured endosymbiont identified in a population of Diaphorina citri from Hawaii.</title>
        <authorList>
            <person name="Henry E.M."/>
            <person name="Carlson C.R."/>
            <person name="Kuo Y.-W."/>
        </authorList>
    </citation>
    <scope>NUCLEOTIDE SEQUENCE</scope>
    <source>
        <strain evidence="7">CADCRV1</strain>
    </source>
</reference>
<organism evidence="7 8">
    <name type="scientific">Candidatus Kirkpatrickella diaphorinae</name>
    <dbReference type="NCBI Taxonomy" id="2984322"/>
    <lineage>
        <taxon>Bacteria</taxon>
        <taxon>Pseudomonadati</taxon>
        <taxon>Pseudomonadota</taxon>
        <taxon>Alphaproteobacteria</taxon>
        <taxon>Acetobacterales</taxon>
        <taxon>Acetobacteraceae</taxon>
        <taxon>Candidatus Kirkpatrickella</taxon>
    </lineage>
</organism>
<dbReference type="EMBL" id="CP107052">
    <property type="protein sequence ID" value="UYH51373.1"/>
    <property type="molecule type" value="Genomic_DNA"/>
</dbReference>
<dbReference type="InterPro" id="IPR038330">
    <property type="entry name" value="TspO/MBR-related_sf"/>
</dbReference>
<keyword evidence="8" id="KW-1185">Reference proteome</keyword>
<keyword evidence="5 6" id="KW-0472">Membrane</keyword>
<dbReference type="CDD" id="cd15904">
    <property type="entry name" value="TSPO_MBR"/>
    <property type="match status" value="1"/>
</dbReference>
<evidence type="ECO:0000313" key="7">
    <source>
        <dbReference type="EMBL" id="UYH51373.1"/>
    </source>
</evidence>
<comment type="similarity">
    <text evidence="2">Belongs to the TspO/BZRP family.</text>
</comment>
<dbReference type="PANTHER" id="PTHR10057">
    <property type="entry name" value="PERIPHERAL-TYPE BENZODIAZEPINE RECEPTOR"/>
    <property type="match status" value="1"/>
</dbReference>
<comment type="subcellular location">
    <subcellularLocation>
        <location evidence="1">Membrane</location>
        <topology evidence="1">Multi-pass membrane protein</topology>
    </subcellularLocation>
</comment>
<sequence>MRPFPAIISFSAVATSLGIGGWLGPAQQGSATAKWYRDLDKPDLTPPPYVFATIWPILGLGLAFYGYRAMTDAPSCGKRTRITLWALLTSGILAFPLVAFQWRRLQVATGLAAAMALLASGGVAASCRRDIKATCALAPMLLWLGFATWLQFAIWQKNPDES</sequence>
<accession>A0ABY6GKV1</accession>
<evidence type="ECO:0000256" key="5">
    <source>
        <dbReference type="ARBA" id="ARBA00023136"/>
    </source>
</evidence>
<evidence type="ECO:0000256" key="4">
    <source>
        <dbReference type="ARBA" id="ARBA00022989"/>
    </source>
</evidence>
<evidence type="ECO:0000256" key="2">
    <source>
        <dbReference type="ARBA" id="ARBA00007524"/>
    </source>
</evidence>
<evidence type="ECO:0000256" key="6">
    <source>
        <dbReference type="SAM" id="Phobius"/>
    </source>
</evidence>